<organism evidence="1 2">
    <name type="scientific">Plakobranchus ocellatus</name>
    <dbReference type="NCBI Taxonomy" id="259542"/>
    <lineage>
        <taxon>Eukaryota</taxon>
        <taxon>Metazoa</taxon>
        <taxon>Spiralia</taxon>
        <taxon>Lophotrochozoa</taxon>
        <taxon>Mollusca</taxon>
        <taxon>Gastropoda</taxon>
        <taxon>Heterobranchia</taxon>
        <taxon>Euthyneura</taxon>
        <taxon>Panpulmonata</taxon>
        <taxon>Sacoglossa</taxon>
        <taxon>Placobranchoidea</taxon>
        <taxon>Plakobranchidae</taxon>
        <taxon>Plakobranchus</taxon>
    </lineage>
</organism>
<proteinExistence type="predicted"/>
<name>A0AAV3Z2B4_9GAST</name>
<evidence type="ECO:0000313" key="2">
    <source>
        <dbReference type="Proteomes" id="UP000735302"/>
    </source>
</evidence>
<dbReference type="Proteomes" id="UP000735302">
    <property type="component" value="Unassembled WGS sequence"/>
</dbReference>
<keyword evidence="2" id="KW-1185">Reference proteome</keyword>
<reference evidence="1 2" key="1">
    <citation type="journal article" date="2021" name="Elife">
        <title>Chloroplast acquisition without the gene transfer in kleptoplastic sea slugs, Plakobranchus ocellatus.</title>
        <authorList>
            <person name="Maeda T."/>
            <person name="Takahashi S."/>
            <person name="Yoshida T."/>
            <person name="Shimamura S."/>
            <person name="Takaki Y."/>
            <person name="Nagai Y."/>
            <person name="Toyoda A."/>
            <person name="Suzuki Y."/>
            <person name="Arimoto A."/>
            <person name="Ishii H."/>
            <person name="Satoh N."/>
            <person name="Nishiyama T."/>
            <person name="Hasebe M."/>
            <person name="Maruyama T."/>
            <person name="Minagawa J."/>
            <person name="Obokata J."/>
            <person name="Shigenobu S."/>
        </authorList>
    </citation>
    <scope>NUCLEOTIDE SEQUENCE [LARGE SCALE GENOMIC DNA]</scope>
</reference>
<accession>A0AAV3Z2B4</accession>
<comment type="caution">
    <text evidence="1">The sequence shown here is derived from an EMBL/GenBank/DDBJ whole genome shotgun (WGS) entry which is preliminary data.</text>
</comment>
<dbReference type="EMBL" id="BLXT01002349">
    <property type="protein sequence ID" value="GFN93440.1"/>
    <property type="molecule type" value="Genomic_DNA"/>
</dbReference>
<dbReference type="AlphaFoldDB" id="A0AAV3Z2B4"/>
<gene>
    <name evidence="1" type="ORF">PoB_001994600</name>
</gene>
<evidence type="ECO:0000313" key="1">
    <source>
        <dbReference type="EMBL" id="GFN93440.1"/>
    </source>
</evidence>
<sequence length="143" mass="16377">MSVSKYQSSIPRISQEPVKSLGRWYDSSLKDTKRGSEALDACCRPLKTKPYKASELSHDSIVDFDYLNKEYHMQDAFDGIFESAPAKSDGNITVRFAQEIRGKWEVRPYRKRGAAIGCFRKIVIPTLFSKPCEFEKDKEADEI</sequence>
<protein>
    <submittedName>
        <fullName evidence="1">Uncharacterized protein</fullName>
    </submittedName>
</protein>